<gene>
    <name evidence="1" type="ORF">EVAR_93104_1</name>
</gene>
<dbReference type="EMBL" id="BGZK01000055">
    <property type="protein sequence ID" value="GBP13139.1"/>
    <property type="molecule type" value="Genomic_DNA"/>
</dbReference>
<reference evidence="1 2" key="1">
    <citation type="journal article" date="2019" name="Commun. Biol.">
        <title>The bagworm genome reveals a unique fibroin gene that provides high tensile strength.</title>
        <authorList>
            <person name="Kono N."/>
            <person name="Nakamura H."/>
            <person name="Ohtoshi R."/>
            <person name="Tomita M."/>
            <person name="Numata K."/>
            <person name="Arakawa K."/>
        </authorList>
    </citation>
    <scope>NUCLEOTIDE SEQUENCE [LARGE SCALE GENOMIC DNA]</scope>
</reference>
<sequence>MAAYLLDTINSERPPARGGLTSAVPLLVFPPKSIEIDIEQLCNQLGQYLELSIQIVCLYSHLRLVLTSGGANLRQRRSLYTKLFVT</sequence>
<dbReference type="Proteomes" id="UP000299102">
    <property type="component" value="Unassembled WGS sequence"/>
</dbReference>
<comment type="caution">
    <text evidence="1">The sequence shown here is derived from an EMBL/GenBank/DDBJ whole genome shotgun (WGS) entry which is preliminary data.</text>
</comment>
<accession>A0A4C1TF39</accession>
<keyword evidence="2" id="KW-1185">Reference proteome</keyword>
<protein>
    <submittedName>
        <fullName evidence="1">Uncharacterized protein</fullName>
    </submittedName>
</protein>
<dbReference type="AlphaFoldDB" id="A0A4C1TF39"/>
<evidence type="ECO:0000313" key="1">
    <source>
        <dbReference type="EMBL" id="GBP13139.1"/>
    </source>
</evidence>
<name>A0A4C1TF39_EUMVA</name>
<proteinExistence type="predicted"/>
<organism evidence="1 2">
    <name type="scientific">Eumeta variegata</name>
    <name type="common">Bagworm moth</name>
    <name type="synonym">Eumeta japonica</name>
    <dbReference type="NCBI Taxonomy" id="151549"/>
    <lineage>
        <taxon>Eukaryota</taxon>
        <taxon>Metazoa</taxon>
        <taxon>Ecdysozoa</taxon>
        <taxon>Arthropoda</taxon>
        <taxon>Hexapoda</taxon>
        <taxon>Insecta</taxon>
        <taxon>Pterygota</taxon>
        <taxon>Neoptera</taxon>
        <taxon>Endopterygota</taxon>
        <taxon>Lepidoptera</taxon>
        <taxon>Glossata</taxon>
        <taxon>Ditrysia</taxon>
        <taxon>Tineoidea</taxon>
        <taxon>Psychidae</taxon>
        <taxon>Oiketicinae</taxon>
        <taxon>Eumeta</taxon>
    </lineage>
</organism>
<evidence type="ECO:0000313" key="2">
    <source>
        <dbReference type="Proteomes" id="UP000299102"/>
    </source>
</evidence>